<name>A0A0V1KHJ3_9BILA</name>
<protein>
    <submittedName>
        <fullName evidence="1">Uncharacterized protein</fullName>
    </submittedName>
</protein>
<organism evidence="1 2">
    <name type="scientific">Trichinella nativa</name>
    <dbReference type="NCBI Taxonomy" id="6335"/>
    <lineage>
        <taxon>Eukaryota</taxon>
        <taxon>Metazoa</taxon>
        <taxon>Ecdysozoa</taxon>
        <taxon>Nematoda</taxon>
        <taxon>Enoplea</taxon>
        <taxon>Dorylaimia</taxon>
        <taxon>Trichinellida</taxon>
        <taxon>Trichinellidae</taxon>
        <taxon>Trichinella</taxon>
    </lineage>
</organism>
<evidence type="ECO:0000313" key="1">
    <source>
        <dbReference type="EMBL" id="KRZ46761.1"/>
    </source>
</evidence>
<dbReference type="AlphaFoldDB" id="A0A0V1KHJ3"/>
<evidence type="ECO:0000313" key="2">
    <source>
        <dbReference type="Proteomes" id="UP000054721"/>
    </source>
</evidence>
<dbReference type="EMBL" id="JYDW01002300">
    <property type="protein sequence ID" value="KRZ46761.1"/>
    <property type="molecule type" value="Genomic_DNA"/>
</dbReference>
<reference evidence="1 2" key="1">
    <citation type="submission" date="2015-05" db="EMBL/GenBank/DDBJ databases">
        <title>Evolution of Trichinella species and genotypes.</title>
        <authorList>
            <person name="Korhonen P.K."/>
            <person name="Edoardo P."/>
            <person name="Giuseppe L.R."/>
            <person name="Gasser R.B."/>
        </authorList>
    </citation>
    <scope>NUCLEOTIDE SEQUENCE [LARGE SCALE GENOMIC DNA]</scope>
    <source>
        <strain evidence="1">ISS10</strain>
    </source>
</reference>
<gene>
    <name evidence="1" type="ORF">T02_2621</name>
</gene>
<accession>A0A0V1KHJ3</accession>
<sequence length="32" mass="3759">MKNDKCTLYDLEYGTTPENDLEYCKKTENQGN</sequence>
<proteinExistence type="predicted"/>
<dbReference type="Proteomes" id="UP000054721">
    <property type="component" value="Unassembled WGS sequence"/>
</dbReference>
<keyword evidence="2" id="KW-1185">Reference proteome</keyword>
<comment type="caution">
    <text evidence="1">The sequence shown here is derived from an EMBL/GenBank/DDBJ whole genome shotgun (WGS) entry which is preliminary data.</text>
</comment>